<dbReference type="PANTHER" id="PTHR47967">
    <property type="entry name" value="OS07G0603500 PROTEIN-RELATED"/>
    <property type="match status" value="1"/>
</dbReference>
<dbReference type="AlphaFoldDB" id="A0AAW0M4G5"/>
<dbReference type="Pfam" id="PF14541">
    <property type="entry name" value="TAXi_C"/>
    <property type="match status" value="1"/>
</dbReference>
<keyword evidence="1" id="KW-0645">Protease</keyword>
<dbReference type="InterPro" id="IPR033121">
    <property type="entry name" value="PEPTIDASE_A1"/>
</dbReference>
<keyword evidence="2" id="KW-0378">Hydrolase</keyword>
<keyword evidence="3" id="KW-0472">Membrane</keyword>
<feature type="domain" description="Peptidase A1" evidence="4">
    <location>
        <begin position="1"/>
        <end position="280"/>
    </location>
</feature>
<evidence type="ECO:0000256" key="3">
    <source>
        <dbReference type="SAM" id="Phobius"/>
    </source>
</evidence>
<accession>A0AAW0M4G5</accession>
<evidence type="ECO:0000313" key="6">
    <source>
        <dbReference type="Proteomes" id="UP000237347"/>
    </source>
</evidence>
<protein>
    <submittedName>
        <fullName evidence="5">Aspartic proteinase cdr1</fullName>
    </submittedName>
</protein>
<feature type="transmembrane region" description="Helical" evidence="3">
    <location>
        <begin position="21"/>
        <end position="45"/>
    </location>
</feature>
<keyword evidence="6" id="KW-1185">Reference proteome</keyword>
<evidence type="ECO:0000259" key="4">
    <source>
        <dbReference type="PROSITE" id="PS51767"/>
    </source>
</evidence>
<dbReference type="GO" id="GO:0008233">
    <property type="term" value="F:peptidase activity"/>
    <property type="evidence" value="ECO:0007669"/>
    <property type="project" value="UniProtKB-KW"/>
</dbReference>
<proteinExistence type="predicted"/>
<comment type="caution">
    <text evidence="5">The sequence shown here is derived from an EMBL/GenBank/DDBJ whole genome shotgun (WGS) entry which is preliminary data.</text>
</comment>
<name>A0AAW0M4G5_QUESU</name>
<dbReference type="GO" id="GO:0006508">
    <property type="term" value="P:proteolysis"/>
    <property type="evidence" value="ECO:0007669"/>
    <property type="project" value="UniProtKB-KW"/>
</dbReference>
<sequence length="287" mass="32178">MKSDSGLSSVQESLLPKRPKYMTISLLNLIDFISYMSLVISTLFLPPENVDRVPVPVFFRGRLSLYFIILGSFGFSLWGSLIGSLMELEHKCMTRVERFFRIIAVASTEVVGDGVVSTPMFVAGEQYNVTLEGISVGDTYVPFNSSGKVSKGNILIDSGSTLFALPPDFYNRLEVEVKKRISIEPMKNDTLLRNRLCYRTEITNDNGPILTVHFEGADVELKPMQTFNQPVRGYDIYCFAIINHAKTELADLGDQGLYGNYVQANFLIGFDLETRMVSFKPTDCTKL</sequence>
<reference evidence="5 6" key="1">
    <citation type="journal article" date="2018" name="Sci. Data">
        <title>The draft genome sequence of cork oak.</title>
        <authorList>
            <person name="Ramos A.M."/>
            <person name="Usie A."/>
            <person name="Barbosa P."/>
            <person name="Barros P.M."/>
            <person name="Capote T."/>
            <person name="Chaves I."/>
            <person name="Simoes F."/>
            <person name="Abreu I."/>
            <person name="Carrasquinho I."/>
            <person name="Faro C."/>
            <person name="Guimaraes J.B."/>
            <person name="Mendonca D."/>
            <person name="Nobrega F."/>
            <person name="Rodrigues L."/>
            <person name="Saibo N.J.M."/>
            <person name="Varela M.C."/>
            <person name="Egas C."/>
            <person name="Matos J."/>
            <person name="Miguel C.M."/>
            <person name="Oliveira M.M."/>
            <person name="Ricardo C.P."/>
            <person name="Goncalves S."/>
        </authorList>
    </citation>
    <scope>NUCLEOTIDE SEQUENCE [LARGE SCALE GENOMIC DNA]</scope>
    <source>
        <strain evidence="6">cv. HL8</strain>
    </source>
</reference>
<dbReference type="InterPro" id="IPR051708">
    <property type="entry name" value="Plant_Aspart_Prot_A1"/>
</dbReference>
<dbReference type="PANTHER" id="PTHR47967:SF39">
    <property type="entry name" value="ASPARTYL PROTEASE FAMILY PROTEIN, PUTATIVE-RELATED"/>
    <property type="match status" value="1"/>
</dbReference>
<dbReference type="Gene3D" id="2.40.70.10">
    <property type="entry name" value="Acid Proteases"/>
    <property type="match status" value="1"/>
</dbReference>
<feature type="transmembrane region" description="Helical" evidence="3">
    <location>
        <begin position="65"/>
        <end position="85"/>
    </location>
</feature>
<evidence type="ECO:0000313" key="5">
    <source>
        <dbReference type="EMBL" id="KAK7857712.1"/>
    </source>
</evidence>
<gene>
    <name evidence="5" type="primary">CDR1_26</name>
    <name evidence="5" type="ORF">CFP56_016521</name>
</gene>
<organism evidence="5 6">
    <name type="scientific">Quercus suber</name>
    <name type="common">Cork oak</name>
    <dbReference type="NCBI Taxonomy" id="58331"/>
    <lineage>
        <taxon>Eukaryota</taxon>
        <taxon>Viridiplantae</taxon>
        <taxon>Streptophyta</taxon>
        <taxon>Embryophyta</taxon>
        <taxon>Tracheophyta</taxon>
        <taxon>Spermatophyta</taxon>
        <taxon>Magnoliopsida</taxon>
        <taxon>eudicotyledons</taxon>
        <taxon>Gunneridae</taxon>
        <taxon>Pentapetalae</taxon>
        <taxon>rosids</taxon>
        <taxon>fabids</taxon>
        <taxon>Fagales</taxon>
        <taxon>Fagaceae</taxon>
        <taxon>Quercus</taxon>
    </lineage>
</organism>
<dbReference type="SUPFAM" id="SSF50630">
    <property type="entry name" value="Acid proteases"/>
    <property type="match status" value="1"/>
</dbReference>
<dbReference type="InterPro" id="IPR021109">
    <property type="entry name" value="Peptidase_aspartic_dom_sf"/>
</dbReference>
<dbReference type="PROSITE" id="PS51767">
    <property type="entry name" value="PEPTIDASE_A1"/>
    <property type="match status" value="1"/>
</dbReference>
<dbReference type="Proteomes" id="UP000237347">
    <property type="component" value="Unassembled WGS sequence"/>
</dbReference>
<dbReference type="GO" id="GO:0005576">
    <property type="term" value="C:extracellular region"/>
    <property type="evidence" value="ECO:0007669"/>
    <property type="project" value="TreeGrafter"/>
</dbReference>
<dbReference type="EMBL" id="PKMF04000025">
    <property type="protein sequence ID" value="KAK7857712.1"/>
    <property type="molecule type" value="Genomic_DNA"/>
</dbReference>
<evidence type="ECO:0000256" key="1">
    <source>
        <dbReference type="ARBA" id="ARBA00022670"/>
    </source>
</evidence>
<keyword evidence="3" id="KW-1133">Transmembrane helix</keyword>
<evidence type="ECO:0000256" key="2">
    <source>
        <dbReference type="ARBA" id="ARBA00022801"/>
    </source>
</evidence>
<dbReference type="InterPro" id="IPR032799">
    <property type="entry name" value="TAXi_C"/>
</dbReference>
<keyword evidence="3" id="KW-0812">Transmembrane</keyword>